<dbReference type="Proteomes" id="UP001596066">
    <property type="component" value="Unassembled WGS sequence"/>
</dbReference>
<dbReference type="Gene3D" id="1.50.10.10">
    <property type="match status" value="1"/>
</dbReference>
<dbReference type="Pfam" id="PF13575">
    <property type="entry name" value="DUF4135"/>
    <property type="match status" value="1"/>
</dbReference>
<dbReference type="InterPro" id="IPR025410">
    <property type="entry name" value="Lant_dehyd"/>
</dbReference>
<feature type="domain" description="Lantibiotic biosynthesis protein dehydration" evidence="1">
    <location>
        <begin position="169"/>
        <end position="539"/>
    </location>
</feature>
<dbReference type="RefSeq" id="WP_380231532.1">
    <property type="nucleotide sequence ID" value="NZ_JBHSOC010000033.1"/>
</dbReference>
<dbReference type="SUPFAM" id="SSF158745">
    <property type="entry name" value="LanC-like"/>
    <property type="match status" value="1"/>
</dbReference>
<reference evidence="3" key="1">
    <citation type="journal article" date="2019" name="Int. J. Syst. Evol. Microbiol.">
        <title>The Global Catalogue of Microorganisms (GCM) 10K type strain sequencing project: providing services to taxonomists for standard genome sequencing and annotation.</title>
        <authorList>
            <consortium name="The Broad Institute Genomics Platform"/>
            <consortium name="The Broad Institute Genome Sequencing Center for Infectious Disease"/>
            <person name="Wu L."/>
            <person name="Ma J."/>
        </authorList>
    </citation>
    <scope>NUCLEOTIDE SEQUENCE [LARGE SCALE GENOMIC DNA]</scope>
    <source>
        <strain evidence="3">CGMCC 4.1622</strain>
    </source>
</reference>
<protein>
    <submittedName>
        <fullName evidence="2">Type 2 lanthipeptide synthetase LanM family protein</fullName>
    </submittedName>
</protein>
<gene>
    <name evidence="2" type="ORF">ACFPZF_19590</name>
</gene>
<evidence type="ECO:0000313" key="2">
    <source>
        <dbReference type="EMBL" id="MFC5643554.1"/>
    </source>
</evidence>
<evidence type="ECO:0000259" key="1">
    <source>
        <dbReference type="Pfam" id="PF13575"/>
    </source>
</evidence>
<sequence length="986" mass="102671">ARPLPWSAGDRAGFAAVLASLGLGDELASALGDELPERLADRAARPGWAEYVERAVAAAPATAEALSIDPAAEGADVFRPALRPMLAPAWAEAAAKITLPEAELAVVREAFEQRLGGQLARLAARTLVRELHLARSAGRLAGATPQERFASFVAELATGPGLAELVTRYPVLGRMLGQSAGDAVVAVVELADRLQADREELAAALFGAADPGPLVRLELGLGDAHQGNRAVAMVHFAHGAAVYKPRPLDQHLLLEKTVGWLNAKVPGLDLRTPKAVRGAGYGWLEFVEHRWCGSVTAADRFYRRQGALLALLYALDGADMHYENVIASGDQPVLVDAETLFHSGLPAATTAGTDPAAEALQASVHRTCLLPHLLIGEYGALDISALGRTADGTYPSDVVRWEAAGTDRMRAVRGPAASPAGRNQPLPDSAAPYADHRAALFEGFRAGYDAIAAHRAELLGPDGPAARWTDSPARLIVRSTRLYTTLLDESTHPDLLGDALARDSVFAVLWTESAGDTARQRLIEHEIADLWRGDVPVFFHRPARSAVWTSREVRLDGLLPAPSLALVRAKLARMGEVDRHDQEWVISAALAVAGSGTDRPRSRLAVRPVPAVVPEPRRLLAAACGIADELAARAVHGTGRVNWLGLERIAGRHWAVLPLGAGLADGYSGVALFLARLGAVSGAERYTALARRALRPLPSLLSALVADPELSAAVGPGALHGLGGVVHALVRLADLLGEEAAGCLPDALAALAQAAYTLPDHAAHACFADGLVGALAAGDLAHRATGADGAGRLARLLADRLLPLARQRSDAAGFARGDAGTGWALLRYGTDLPGCAGAPYTATGTAVLLGALGPALREAAPGWHSGLPGVLLAAAAGGVADPAELDHGVRLLADLPAAEDLSLRQGEPGTLEALAALADLGRPGAREALAHRTGEVLALIEQQGHRCATPDHVPTPGLLSGLAGIGHALLRLGFPAEVPSVLLLDR</sequence>
<proteinExistence type="predicted"/>
<dbReference type="InterPro" id="IPR007822">
    <property type="entry name" value="LANC-like"/>
</dbReference>
<feature type="non-terminal residue" evidence="2">
    <location>
        <position position="1"/>
    </location>
</feature>
<dbReference type="PIRSF" id="PIRSF037228">
    <property type="entry name" value="Lant_mod_RumM"/>
    <property type="match status" value="1"/>
</dbReference>
<dbReference type="CDD" id="cd04792">
    <property type="entry name" value="LanM-like"/>
    <property type="match status" value="1"/>
</dbReference>
<dbReference type="InterPro" id="IPR012341">
    <property type="entry name" value="6hp_glycosidase-like_sf"/>
</dbReference>
<dbReference type="InterPro" id="IPR017146">
    <property type="entry name" value="Lanti_2_LanM"/>
</dbReference>
<name>A0ABW0VFN8_9ACTN</name>
<accession>A0ABW0VFN8</accession>
<dbReference type="NCBIfam" id="TIGR03897">
    <property type="entry name" value="lanti_2_LanM"/>
    <property type="match status" value="1"/>
</dbReference>
<dbReference type="SMART" id="SM01260">
    <property type="entry name" value="LANC_like"/>
    <property type="match status" value="1"/>
</dbReference>
<comment type="caution">
    <text evidence="2">The sequence shown here is derived from an EMBL/GenBank/DDBJ whole genome shotgun (WGS) entry which is preliminary data.</text>
</comment>
<keyword evidence="3" id="KW-1185">Reference proteome</keyword>
<evidence type="ECO:0000313" key="3">
    <source>
        <dbReference type="Proteomes" id="UP001596066"/>
    </source>
</evidence>
<dbReference type="EMBL" id="JBHSOC010000033">
    <property type="protein sequence ID" value="MFC5643554.1"/>
    <property type="molecule type" value="Genomic_DNA"/>
</dbReference>
<organism evidence="2 3">
    <name type="scientific">Kitasatospora cinereorecta</name>
    <dbReference type="NCBI Taxonomy" id="285560"/>
    <lineage>
        <taxon>Bacteria</taxon>
        <taxon>Bacillati</taxon>
        <taxon>Actinomycetota</taxon>
        <taxon>Actinomycetes</taxon>
        <taxon>Kitasatosporales</taxon>
        <taxon>Streptomycetaceae</taxon>
        <taxon>Kitasatospora</taxon>
    </lineage>
</organism>